<evidence type="ECO:0000313" key="3">
    <source>
        <dbReference type="Proteomes" id="UP000253472"/>
    </source>
</evidence>
<proteinExistence type="predicted"/>
<dbReference type="EMBL" id="QLNQ01000021">
    <property type="protein sequence ID" value="RCK65029.1"/>
    <property type="molecule type" value="Genomic_DNA"/>
</dbReference>
<sequence length="78" mass="8548">MSSYFSPKEGDEFETTLNAAQKRLEEQAAYSRLLRQTMEESLAECKGRDSNGTNGLAAKDKGSPKQASSSSRNATEKK</sequence>
<feature type="region of interest" description="Disordered" evidence="1">
    <location>
        <begin position="42"/>
        <end position="78"/>
    </location>
</feature>
<accession>A0A367YHG7</accession>
<comment type="caution">
    <text evidence="2">The sequence shown here is derived from an EMBL/GenBank/DDBJ whole genome shotgun (WGS) entry which is preliminary data.</text>
</comment>
<reference evidence="2 3" key="1">
    <citation type="submission" date="2018-06" db="EMBL/GenBank/DDBJ databases">
        <title>Whole genome sequencing of Candida tropicalis (genome annotated by CSBL at Korea University).</title>
        <authorList>
            <person name="Ahn J."/>
        </authorList>
    </citation>
    <scope>NUCLEOTIDE SEQUENCE [LARGE SCALE GENOMIC DNA]</scope>
    <source>
        <strain evidence="2 3">ATCC 20962</strain>
    </source>
</reference>
<evidence type="ECO:0000313" key="2">
    <source>
        <dbReference type="EMBL" id="RCK65029.1"/>
    </source>
</evidence>
<keyword evidence="3" id="KW-1185">Reference proteome</keyword>
<organism evidence="2 3">
    <name type="scientific">Candida viswanathii</name>
    <dbReference type="NCBI Taxonomy" id="5486"/>
    <lineage>
        <taxon>Eukaryota</taxon>
        <taxon>Fungi</taxon>
        <taxon>Dikarya</taxon>
        <taxon>Ascomycota</taxon>
        <taxon>Saccharomycotina</taxon>
        <taxon>Pichiomycetes</taxon>
        <taxon>Debaryomycetaceae</taxon>
        <taxon>Candida/Lodderomyces clade</taxon>
        <taxon>Candida</taxon>
    </lineage>
</organism>
<dbReference type="Proteomes" id="UP000253472">
    <property type="component" value="Unassembled WGS sequence"/>
</dbReference>
<dbReference type="AlphaFoldDB" id="A0A367YHG7"/>
<name>A0A367YHG7_9ASCO</name>
<gene>
    <name evidence="2" type="ORF">Cantr_00950</name>
</gene>
<evidence type="ECO:0000256" key="1">
    <source>
        <dbReference type="SAM" id="MobiDB-lite"/>
    </source>
</evidence>
<feature type="compositionally biased region" description="Polar residues" evidence="1">
    <location>
        <begin position="65"/>
        <end position="78"/>
    </location>
</feature>
<protein>
    <submittedName>
        <fullName evidence="2">Uncharacterized protein</fullName>
    </submittedName>
</protein>